<sequence length="546" mass="60485">MFRRLISGLPEDPKFPADIGKLGFFVDDKDRICKVKKPDQRFRYAITNNDRYNEVYCEAMNSWIREEVRKRMRRLGIQSLYLPHLTTKRPNGPHVPIYTTPPDTLCMQKRIVVIINDEMQDLGILSYRTICSDGGINNGSLTSFVQELAGRAWSIDYPSGQSQNGVAEVLNDASNGSEKLSPDSLDTSSTPGVIILNPGQLLYSHDLNRAMSRHSWNARPVPSLVHYPISVDPESNYIVGHTTAEEHVVSVFKHVVDNPDLVAPDAELYIIGMQARGDLFLQYLNDNWADYAPRVAAIALMEPRHSASTFENPEFNSFLERRCRAWMTSEAPAGTPIAVPEKQQLTKDDMSAVTQPVFSAGNVIWGEAVFPAMYKDVLDWFDEVADQTSYENPEIEVTWTGAVAGTEDEENGAEETLGAEHADVQGDGSEEQRSKPFPGMFDHLYPNGITADTTTSEQQAAAPSINGEEETRVQASGNAAETEFEAVQSASEGSQHASTNGVTSAEWHTEGGTESEEQIEVGDIKVPKSLMEKLGLLDDIDDIDDY</sequence>
<protein>
    <recommendedName>
        <fullName evidence="2">Arb2 domain-containing protein</fullName>
    </recommendedName>
</protein>
<evidence type="ECO:0000259" key="2">
    <source>
        <dbReference type="Pfam" id="PF22749"/>
    </source>
</evidence>
<feature type="compositionally biased region" description="Polar residues" evidence="1">
    <location>
        <begin position="450"/>
        <end position="461"/>
    </location>
</feature>
<dbReference type="PANTHER" id="PTHR21357:SF4">
    <property type="entry name" value="FAM172 FAMILY PROTEIN HOMOLOG CG10038"/>
    <property type="match status" value="1"/>
</dbReference>
<proteinExistence type="predicted"/>
<comment type="caution">
    <text evidence="3">The sequence shown here is derived from an EMBL/GenBank/DDBJ whole genome shotgun (WGS) entry which is preliminary data.</text>
</comment>
<gene>
    <name evidence="3" type="ORF">NA57DRAFT_70133</name>
</gene>
<reference evidence="3" key="1">
    <citation type="journal article" date="2020" name="Stud. Mycol.">
        <title>101 Dothideomycetes genomes: a test case for predicting lifestyles and emergence of pathogens.</title>
        <authorList>
            <person name="Haridas S."/>
            <person name="Albert R."/>
            <person name="Binder M."/>
            <person name="Bloem J."/>
            <person name="Labutti K."/>
            <person name="Salamov A."/>
            <person name="Andreopoulos B."/>
            <person name="Baker S."/>
            <person name="Barry K."/>
            <person name="Bills G."/>
            <person name="Bluhm B."/>
            <person name="Cannon C."/>
            <person name="Castanera R."/>
            <person name="Culley D."/>
            <person name="Daum C."/>
            <person name="Ezra D."/>
            <person name="Gonzalez J."/>
            <person name="Henrissat B."/>
            <person name="Kuo A."/>
            <person name="Liang C."/>
            <person name="Lipzen A."/>
            <person name="Lutzoni F."/>
            <person name="Magnuson J."/>
            <person name="Mondo S."/>
            <person name="Nolan M."/>
            <person name="Ohm R."/>
            <person name="Pangilinan J."/>
            <person name="Park H.-J."/>
            <person name="Ramirez L."/>
            <person name="Alfaro M."/>
            <person name="Sun H."/>
            <person name="Tritt A."/>
            <person name="Yoshinaga Y."/>
            <person name="Zwiers L.-H."/>
            <person name="Turgeon B."/>
            <person name="Goodwin S."/>
            <person name="Spatafora J."/>
            <person name="Crous P."/>
            <person name="Grigoriev I."/>
        </authorList>
    </citation>
    <scope>NUCLEOTIDE SEQUENCE</scope>
    <source>
        <strain evidence="3">CBS 133067</strain>
    </source>
</reference>
<dbReference type="InterPro" id="IPR048263">
    <property type="entry name" value="Arb2"/>
</dbReference>
<feature type="region of interest" description="Disordered" evidence="1">
    <location>
        <begin position="420"/>
        <end position="526"/>
    </location>
</feature>
<evidence type="ECO:0000313" key="4">
    <source>
        <dbReference type="Proteomes" id="UP000799772"/>
    </source>
</evidence>
<dbReference type="OrthoDB" id="421951at2759"/>
<dbReference type="Pfam" id="PF22749">
    <property type="entry name" value="Arb2"/>
    <property type="match status" value="1"/>
</dbReference>
<dbReference type="GO" id="GO:0005634">
    <property type="term" value="C:nucleus"/>
    <property type="evidence" value="ECO:0007669"/>
    <property type="project" value="TreeGrafter"/>
</dbReference>
<dbReference type="EMBL" id="ML978121">
    <property type="protein sequence ID" value="KAF2103921.1"/>
    <property type="molecule type" value="Genomic_DNA"/>
</dbReference>
<keyword evidence="4" id="KW-1185">Reference proteome</keyword>
<dbReference type="InterPro" id="IPR053858">
    <property type="entry name" value="Arb2_dom"/>
</dbReference>
<feature type="domain" description="Arb2" evidence="2">
    <location>
        <begin position="15"/>
        <end position="332"/>
    </location>
</feature>
<name>A0A9P4ITD7_9PEZI</name>
<evidence type="ECO:0000313" key="3">
    <source>
        <dbReference type="EMBL" id="KAF2103921.1"/>
    </source>
</evidence>
<dbReference type="Proteomes" id="UP000799772">
    <property type="component" value="Unassembled WGS sequence"/>
</dbReference>
<evidence type="ECO:0000256" key="1">
    <source>
        <dbReference type="SAM" id="MobiDB-lite"/>
    </source>
</evidence>
<feature type="compositionally biased region" description="Polar residues" evidence="1">
    <location>
        <begin position="488"/>
        <end position="503"/>
    </location>
</feature>
<accession>A0A9P4ITD7</accession>
<dbReference type="GO" id="GO:0031048">
    <property type="term" value="P:regulatory ncRNA-mediated heterochromatin formation"/>
    <property type="evidence" value="ECO:0007669"/>
    <property type="project" value="TreeGrafter"/>
</dbReference>
<feature type="compositionally biased region" description="Basic and acidic residues" evidence="1">
    <location>
        <begin position="420"/>
        <end position="434"/>
    </location>
</feature>
<dbReference type="GO" id="GO:0035197">
    <property type="term" value="F:siRNA binding"/>
    <property type="evidence" value="ECO:0007669"/>
    <property type="project" value="TreeGrafter"/>
</dbReference>
<dbReference type="PANTHER" id="PTHR21357">
    <property type="entry name" value="FAM172 FAMILY PROTEIN HOMOLOG CG10038"/>
    <property type="match status" value="1"/>
</dbReference>
<dbReference type="AlphaFoldDB" id="A0A9P4ITD7"/>
<organism evidence="3 4">
    <name type="scientific">Rhizodiscina lignyota</name>
    <dbReference type="NCBI Taxonomy" id="1504668"/>
    <lineage>
        <taxon>Eukaryota</taxon>
        <taxon>Fungi</taxon>
        <taxon>Dikarya</taxon>
        <taxon>Ascomycota</taxon>
        <taxon>Pezizomycotina</taxon>
        <taxon>Dothideomycetes</taxon>
        <taxon>Pleosporomycetidae</taxon>
        <taxon>Aulographales</taxon>
        <taxon>Rhizodiscinaceae</taxon>
        <taxon>Rhizodiscina</taxon>
    </lineage>
</organism>